<dbReference type="InterPro" id="IPR010982">
    <property type="entry name" value="Lambda_DNA-bd_dom_sf"/>
</dbReference>
<evidence type="ECO:0000259" key="1">
    <source>
        <dbReference type="PROSITE" id="PS50943"/>
    </source>
</evidence>
<evidence type="ECO:0000313" key="3">
    <source>
        <dbReference type="Proteomes" id="UP000002287"/>
    </source>
</evidence>
<dbReference type="PROSITE" id="PS50943">
    <property type="entry name" value="HTH_CROC1"/>
    <property type="match status" value="1"/>
</dbReference>
<dbReference type="CDD" id="cd00093">
    <property type="entry name" value="HTH_XRE"/>
    <property type="match status" value="1"/>
</dbReference>
<geneLocation type="plasmid" evidence="2 3">
    <name>pBVIE03</name>
</geneLocation>
<dbReference type="GO" id="GO:0003677">
    <property type="term" value="F:DNA binding"/>
    <property type="evidence" value="ECO:0007669"/>
    <property type="project" value="InterPro"/>
</dbReference>
<dbReference type="KEGG" id="bvi:Bcep1808_7332"/>
<dbReference type="AlphaFoldDB" id="A4JVA6"/>
<keyword evidence="2" id="KW-0614">Plasmid</keyword>
<name>A4JVA6_BURVG</name>
<dbReference type="Pfam" id="PF13560">
    <property type="entry name" value="HTH_31"/>
    <property type="match status" value="1"/>
</dbReference>
<sequence>MRLGGSNRIQLPSLRKEEYPARIAALFDDFNETDLMSTLGDFIRARRKILGLTQTALAIRIGVDDTYVSAVETGRRTPDGQQFLDSLSVALELTDELRQQLAAAARTSQRIFRLPAEISMRKHEVLQAIALDSSLTDEDIEAFAAIHAALTRRRRAES</sequence>
<dbReference type="InterPro" id="IPR001387">
    <property type="entry name" value="Cro/C1-type_HTH"/>
</dbReference>
<protein>
    <submittedName>
        <fullName evidence="2">Helix-turn-helix domain protein</fullName>
    </submittedName>
</protein>
<accession>A4JVA6</accession>
<dbReference type="SUPFAM" id="SSF47413">
    <property type="entry name" value="lambda repressor-like DNA-binding domains"/>
    <property type="match status" value="1"/>
</dbReference>
<evidence type="ECO:0000313" key="2">
    <source>
        <dbReference type="EMBL" id="ABO60209.1"/>
    </source>
</evidence>
<feature type="domain" description="HTH cro/C1-type" evidence="1">
    <location>
        <begin position="43"/>
        <end position="97"/>
    </location>
</feature>
<proteinExistence type="predicted"/>
<dbReference type="HOGENOM" id="CLU_140861_0_0_4"/>
<dbReference type="Proteomes" id="UP000002287">
    <property type="component" value="Plasmid pBVIE03"/>
</dbReference>
<gene>
    <name evidence="2" type="ordered locus">Bcep1808_7332</name>
</gene>
<dbReference type="SMART" id="SM00530">
    <property type="entry name" value="HTH_XRE"/>
    <property type="match status" value="1"/>
</dbReference>
<reference evidence="2 3" key="1">
    <citation type="submission" date="2007-03" db="EMBL/GenBank/DDBJ databases">
        <title>Complete sequence of plasmid pBVIE03 of Burkholderia vietnamiensis G4.</title>
        <authorList>
            <consortium name="US DOE Joint Genome Institute"/>
            <person name="Copeland A."/>
            <person name="Lucas S."/>
            <person name="Lapidus A."/>
            <person name="Barry K."/>
            <person name="Detter J.C."/>
            <person name="Glavina del Rio T."/>
            <person name="Hammon N."/>
            <person name="Israni S."/>
            <person name="Dalin E."/>
            <person name="Tice H."/>
            <person name="Pitluck S."/>
            <person name="Chain P."/>
            <person name="Malfatti S."/>
            <person name="Shin M."/>
            <person name="Vergez L."/>
            <person name="Schmutz J."/>
            <person name="Larimer F."/>
            <person name="Land M."/>
            <person name="Hauser L."/>
            <person name="Kyrpides N."/>
            <person name="Tiedje J."/>
            <person name="Richardson P."/>
        </authorList>
    </citation>
    <scope>NUCLEOTIDE SEQUENCE [LARGE SCALE GENOMIC DNA]</scope>
    <source>
        <strain evidence="3">G4 / LMG 22486</strain>
        <plasmid evidence="2 3">pBVIE03</plasmid>
    </source>
</reference>
<dbReference type="EMBL" id="CP000619">
    <property type="protein sequence ID" value="ABO60209.1"/>
    <property type="molecule type" value="Genomic_DNA"/>
</dbReference>
<dbReference type="Gene3D" id="1.10.260.40">
    <property type="entry name" value="lambda repressor-like DNA-binding domains"/>
    <property type="match status" value="1"/>
</dbReference>
<organism evidence="2 3">
    <name type="scientific">Burkholderia vietnamiensis (strain G4 / LMG 22486)</name>
    <name type="common">Burkholderia cepacia (strain R1808)</name>
    <dbReference type="NCBI Taxonomy" id="269482"/>
    <lineage>
        <taxon>Bacteria</taxon>
        <taxon>Pseudomonadati</taxon>
        <taxon>Pseudomonadota</taxon>
        <taxon>Betaproteobacteria</taxon>
        <taxon>Burkholderiales</taxon>
        <taxon>Burkholderiaceae</taxon>
        <taxon>Burkholderia</taxon>
        <taxon>Burkholderia cepacia complex</taxon>
    </lineage>
</organism>